<name>A0A9X1YN98_9BURK</name>
<organism evidence="1 2">
    <name type="scientific">Scleromatobacter humisilvae</name>
    <dbReference type="NCBI Taxonomy" id="2897159"/>
    <lineage>
        <taxon>Bacteria</taxon>
        <taxon>Pseudomonadati</taxon>
        <taxon>Pseudomonadota</taxon>
        <taxon>Betaproteobacteria</taxon>
        <taxon>Burkholderiales</taxon>
        <taxon>Sphaerotilaceae</taxon>
        <taxon>Scleromatobacter</taxon>
    </lineage>
</organism>
<dbReference type="EMBL" id="JAJLJH010000007">
    <property type="protein sequence ID" value="MCK9688105.1"/>
    <property type="molecule type" value="Genomic_DNA"/>
</dbReference>
<evidence type="ECO:0000313" key="1">
    <source>
        <dbReference type="EMBL" id="MCK9688105.1"/>
    </source>
</evidence>
<keyword evidence="2" id="KW-1185">Reference proteome</keyword>
<proteinExistence type="predicted"/>
<protein>
    <submittedName>
        <fullName evidence="1">Uncharacterized protein</fullName>
    </submittedName>
</protein>
<sequence>MGKTTIRQWIWTATTAVAFGATGWLLGQSGGGSAAVVRAAAHEEGVPAARASLPMAPTLAATATDAVPMDADRGLAAGQVDEAARLMQGSQADRFDTLQPARRSGTDAVPQVGTVGR</sequence>
<dbReference type="Proteomes" id="UP001139353">
    <property type="component" value="Unassembled WGS sequence"/>
</dbReference>
<gene>
    <name evidence="1" type="ORF">LPC04_20565</name>
</gene>
<reference evidence="1" key="1">
    <citation type="submission" date="2021-11" db="EMBL/GenBank/DDBJ databases">
        <title>BS-T2-15 a new species belonging to the Comamonadaceae family isolated from the soil of a French oak forest.</title>
        <authorList>
            <person name="Mieszkin S."/>
            <person name="Alain K."/>
        </authorList>
    </citation>
    <scope>NUCLEOTIDE SEQUENCE</scope>
    <source>
        <strain evidence="1">BS-T2-15</strain>
    </source>
</reference>
<accession>A0A9X1YN98</accession>
<comment type="caution">
    <text evidence="1">The sequence shown here is derived from an EMBL/GenBank/DDBJ whole genome shotgun (WGS) entry which is preliminary data.</text>
</comment>
<evidence type="ECO:0000313" key="2">
    <source>
        <dbReference type="Proteomes" id="UP001139353"/>
    </source>
</evidence>
<dbReference type="AlphaFoldDB" id="A0A9X1YN98"/>
<dbReference type="RefSeq" id="WP_275684150.1">
    <property type="nucleotide sequence ID" value="NZ_JAJLJH010000007.1"/>
</dbReference>